<reference evidence="2" key="1">
    <citation type="journal article" date="2023" name="Hortic. Res.">
        <title>A chromosome-level phased genome enabling allele-level studies in sweet orange: a case study on citrus Huanglongbing tolerance.</title>
        <authorList>
            <person name="Wu B."/>
            <person name="Yu Q."/>
            <person name="Deng Z."/>
            <person name="Duan Y."/>
            <person name="Luo F."/>
            <person name="Gmitter F. Jr."/>
        </authorList>
    </citation>
    <scope>NUCLEOTIDE SEQUENCE [LARGE SCALE GENOMIC DNA]</scope>
    <source>
        <strain evidence="2">cv. Valencia</strain>
    </source>
</reference>
<dbReference type="Proteomes" id="UP000829398">
    <property type="component" value="Chromosome 5"/>
</dbReference>
<proteinExistence type="predicted"/>
<comment type="caution">
    <text evidence="1">The sequence shown here is derived from an EMBL/GenBank/DDBJ whole genome shotgun (WGS) entry which is preliminary data.</text>
</comment>
<accession>A0ACB8KSD7</accession>
<evidence type="ECO:0000313" key="2">
    <source>
        <dbReference type="Proteomes" id="UP000829398"/>
    </source>
</evidence>
<name>A0ACB8KSD7_CITSI</name>
<organism evidence="1 2">
    <name type="scientific">Citrus sinensis</name>
    <name type="common">Sweet orange</name>
    <name type="synonym">Citrus aurantium var. sinensis</name>
    <dbReference type="NCBI Taxonomy" id="2711"/>
    <lineage>
        <taxon>Eukaryota</taxon>
        <taxon>Viridiplantae</taxon>
        <taxon>Streptophyta</taxon>
        <taxon>Embryophyta</taxon>
        <taxon>Tracheophyta</taxon>
        <taxon>Spermatophyta</taxon>
        <taxon>Magnoliopsida</taxon>
        <taxon>eudicotyledons</taxon>
        <taxon>Gunneridae</taxon>
        <taxon>Pentapetalae</taxon>
        <taxon>rosids</taxon>
        <taxon>malvids</taxon>
        <taxon>Sapindales</taxon>
        <taxon>Rutaceae</taxon>
        <taxon>Aurantioideae</taxon>
        <taxon>Citrus</taxon>
    </lineage>
</organism>
<sequence length="617" mass="68932">MSSTEHESSDEDISSSNNNNNGNNGNNFYDIYGPQGKAEVIFKNESTLNLTDVQGLVTWVLADGIMPSWVFIKNKPLIQKVVMLYVPGLDAALYLSQSKTLAGFKECCDKPRALLALSCLSDTMLTIDGLLTCKLKRKRNAVDSMTKSTQPSQKENCSTVSENSSSAELLKDIPFPITYYTLTEKQLEDNNYCYNQPGFLSTVPAPFGSSPYEILALDCEMCYTNEGLELTRVTLVDIKGQVLLDKLVKPSNAIVDYNTRYSGITHEMLSGVTTSLKDIQVHSLTVVFLLFLCCFLLSMAEVVVASVLEGSMVQCRVVILLWNLFTVGSYLQEEFLKLVYKETILVGHSLENDLLALKISHGLVIDTAVLYKHPQGGSHKTSLRVLAKKFLSREIQQSGFGHDSTEDARAAMELALLKIRNGKFSTFMRTKLLKVLFEYGKTSTLIDNVSIIKRYASESSHAIPVSSDDEALSKARKEVKNDRIHFVWTQFSELNLHFKKQAKDEAELNEKLAELISLATCDKKLSDSKRFKSFVTPEIKEILARTDARVNSLYTALPTNTMLIICTGHGDTAIVHRLREMLREQSKNSMSRKMIVKVLEELQAQAEVALCFVGVKH</sequence>
<protein>
    <submittedName>
        <fullName evidence="1">Small RNA degrading nuclease 5</fullName>
    </submittedName>
</protein>
<dbReference type="EMBL" id="CM039174">
    <property type="protein sequence ID" value="KAH9757338.1"/>
    <property type="molecule type" value="Genomic_DNA"/>
</dbReference>
<keyword evidence="2" id="KW-1185">Reference proteome</keyword>
<gene>
    <name evidence="1" type="ORF">KPL71_016362</name>
</gene>
<evidence type="ECO:0000313" key="1">
    <source>
        <dbReference type="EMBL" id="KAH9757338.1"/>
    </source>
</evidence>